<organism evidence="3 4">
    <name type="scientific">Dendronalium phyllosphericum CENA369</name>
    <dbReference type="NCBI Taxonomy" id="1725256"/>
    <lineage>
        <taxon>Bacteria</taxon>
        <taxon>Bacillati</taxon>
        <taxon>Cyanobacteriota</taxon>
        <taxon>Cyanophyceae</taxon>
        <taxon>Nostocales</taxon>
        <taxon>Nostocaceae</taxon>
        <taxon>Dendronalium</taxon>
        <taxon>Dendronalium phyllosphericum</taxon>
    </lineage>
</organism>
<dbReference type="Pfam" id="PF16655">
    <property type="entry name" value="PhoD_N"/>
    <property type="match status" value="1"/>
</dbReference>
<dbReference type="InterPro" id="IPR018946">
    <property type="entry name" value="PhoD-like_MPP"/>
</dbReference>
<evidence type="ECO:0000313" key="4">
    <source>
        <dbReference type="Proteomes" id="UP000662314"/>
    </source>
</evidence>
<dbReference type="InterPro" id="IPR038607">
    <property type="entry name" value="PhoD-like_sf"/>
</dbReference>
<name>A0A8J7I7S5_9NOST</name>
<dbReference type="InterPro" id="IPR029052">
    <property type="entry name" value="Metallo-depent_PP-like"/>
</dbReference>
<comment type="caution">
    <text evidence="3">The sequence shown here is derived from an EMBL/GenBank/DDBJ whole genome shotgun (WGS) entry which is preliminary data.</text>
</comment>
<dbReference type="PANTHER" id="PTHR43606:SF2">
    <property type="entry name" value="ALKALINE PHOSPHATASE FAMILY PROTEIN (AFU_ORTHOLOGUE AFUA_5G03860)"/>
    <property type="match status" value="1"/>
</dbReference>
<dbReference type="EMBL" id="JAECZA010000080">
    <property type="protein sequence ID" value="MBH8574640.1"/>
    <property type="molecule type" value="Genomic_DNA"/>
</dbReference>
<protein>
    <submittedName>
        <fullName evidence="3">Alkaline phosphatase</fullName>
    </submittedName>
</protein>
<keyword evidence="4" id="KW-1185">Reference proteome</keyword>
<dbReference type="CDD" id="cd07389">
    <property type="entry name" value="MPP_PhoD"/>
    <property type="match status" value="1"/>
</dbReference>
<dbReference type="SUPFAM" id="SSF56300">
    <property type="entry name" value="Metallo-dependent phosphatases"/>
    <property type="match status" value="1"/>
</dbReference>
<sequence>MVDYRSLEQFLHSHIKRRNLIIGAGAFTGLAIANQFSHQKAIAKTRFSNYPFTLGVASGEPDPTSVVIWTRLAPEPLNGGGMPPVNVPIHWEVASDANMRRIVSRGTVLATPQLAHSVRVVVEGLQSDTWYWYRFNVGQDASPIGRTRTAPFANSYFSKLNFALVSCQNYQQGYYTAYKYLAKDDLDLVVHVGDYIYEGGISATAIRPHNSPEILTLEDYRNRHALYKTDANLQAAHRAFPWIVTWDDHEVENNYANDISEVDNEPDQDPQVFLQRRAAAYQAYYEHMPLRPFSKPKGPDAQIFRRLDFGNLATFHVLDTRQYRTDQPCGDGTKERCAADFDPKATITGKRQEDWLYDGLNKSQTKWNIIAQQVVVAQIDTKPGEGGTYSMDKWDGYLASRDRLMHFLEQRKPSNPVVLSGDIHSNWAMNLKADFNKPESTTVGSEFVCTSISSAGDGADSNPTVEAYLPDNPHIKFYNGQRGYVRCSLTPTTWKTDYMVVSKVTIPDGTISKRASFVVEDGRSGIQQA</sequence>
<evidence type="ECO:0000259" key="2">
    <source>
        <dbReference type="Pfam" id="PF16655"/>
    </source>
</evidence>
<accession>A0A8J7I7S5</accession>
<dbReference type="RefSeq" id="WP_214433531.1">
    <property type="nucleotide sequence ID" value="NZ_CAWPUQ010000318.1"/>
</dbReference>
<feature type="domain" description="PhoD-like phosphatase metallophosphatase" evidence="1">
    <location>
        <begin position="162"/>
        <end position="498"/>
    </location>
</feature>
<dbReference type="Gene3D" id="2.60.40.380">
    <property type="entry name" value="Purple acid phosphatase-like, N-terminal"/>
    <property type="match status" value="1"/>
</dbReference>
<evidence type="ECO:0000313" key="3">
    <source>
        <dbReference type="EMBL" id="MBH8574640.1"/>
    </source>
</evidence>
<dbReference type="Pfam" id="PF09423">
    <property type="entry name" value="PhoD"/>
    <property type="match status" value="1"/>
</dbReference>
<dbReference type="AlphaFoldDB" id="A0A8J7I7S5"/>
<dbReference type="Proteomes" id="UP000662314">
    <property type="component" value="Unassembled WGS sequence"/>
</dbReference>
<dbReference type="InterPro" id="IPR032093">
    <property type="entry name" value="PhoD_N"/>
</dbReference>
<proteinExistence type="predicted"/>
<dbReference type="Gene3D" id="3.60.21.70">
    <property type="entry name" value="PhoD-like phosphatase"/>
    <property type="match status" value="1"/>
</dbReference>
<evidence type="ECO:0000259" key="1">
    <source>
        <dbReference type="Pfam" id="PF09423"/>
    </source>
</evidence>
<gene>
    <name evidence="3" type="ORF">I8752_16735</name>
</gene>
<dbReference type="PANTHER" id="PTHR43606">
    <property type="entry name" value="PHOSPHATASE, PUTATIVE (AFU_ORTHOLOGUE AFUA_6G08710)-RELATED"/>
    <property type="match status" value="1"/>
</dbReference>
<reference evidence="3 4" key="1">
    <citation type="journal article" date="2021" name="Int. J. Syst. Evol. Microbiol.">
        <title>Amazonocrinis nigriterrae gen. nov., sp. nov., Atlanticothrix silvestris gen. nov., sp. nov. and Dendronalium phyllosphericum gen. nov., sp. nov., nostocacean cyanobacteria from Brazilian environments.</title>
        <authorList>
            <person name="Alvarenga D.O."/>
            <person name="Andreote A.P.D."/>
            <person name="Branco L.H.Z."/>
            <person name="Delbaje E."/>
            <person name="Cruz R.B."/>
            <person name="Varani A.M."/>
            <person name="Fiore M.F."/>
        </authorList>
    </citation>
    <scope>NUCLEOTIDE SEQUENCE [LARGE SCALE GENOMIC DNA]</scope>
    <source>
        <strain evidence="3 4">CENA369</strain>
    </source>
</reference>
<dbReference type="InterPro" id="IPR052900">
    <property type="entry name" value="Phospholipid_Metab_Enz"/>
</dbReference>
<feature type="domain" description="Phospholipase D N-terminal" evidence="2">
    <location>
        <begin position="54"/>
        <end position="149"/>
    </location>
</feature>